<dbReference type="InterPro" id="IPR007110">
    <property type="entry name" value="Ig-like_dom"/>
</dbReference>
<keyword evidence="2" id="KW-0325">Glycoprotein</keyword>
<comment type="similarity">
    <text evidence="1">Belongs to the MHC class II family.</text>
</comment>
<feature type="transmembrane region" description="Helical" evidence="3">
    <location>
        <begin position="206"/>
        <end position="227"/>
    </location>
</feature>
<accession>A0A3Q1F866</accession>
<dbReference type="GO" id="GO:0006955">
    <property type="term" value="P:immune response"/>
    <property type="evidence" value="ECO:0007669"/>
    <property type="project" value="InterPro"/>
</dbReference>
<dbReference type="InParanoid" id="A0A3Q1F866"/>
<keyword evidence="7" id="KW-1185">Reference proteome</keyword>
<dbReference type="Ensembl" id="ENSAPOT00000020395.1">
    <property type="protein sequence ID" value="ENSAPOP00000012484.1"/>
    <property type="gene ID" value="ENSAPOG00000015158.1"/>
</dbReference>
<dbReference type="InterPro" id="IPR003597">
    <property type="entry name" value="Ig_C1-set"/>
</dbReference>
<dbReference type="InterPro" id="IPR001003">
    <property type="entry name" value="MHC_II_a_N"/>
</dbReference>
<evidence type="ECO:0000256" key="1">
    <source>
        <dbReference type="ARBA" id="ARBA00007394"/>
    </source>
</evidence>
<reference evidence="6" key="1">
    <citation type="submission" date="2025-08" db="UniProtKB">
        <authorList>
            <consortium name="Ensembl"/>
        </authorList>
    </citation>
    <scope>IDENTIFICATION</scope>
</reference>
<proteinExistence type="inferred from homology"/>
<dbReference type="InterPro" id="IPR013783">
    <property type="entry name" value="Ig-like_fold"/>
</dbReference>
<evidence type="ECO:0000313" key="7">
    <source>
        <dbReference type="Proteomes" id="UP000257200"/>
    </source>
</evidence>
<reference evidence="6" key="2">
    <citation type="submission" date="2025-09" db="UniProtKB">
        <authorList>
            <consortium name="Ensembl"/>
        </authorList>
    </citation>
    <scope>IDENTIFICATION</scope>
</reference>
<dbReference type="SMART" id="SM00407">
    <property type="entry name" value="IGc1"/>
    <property type="match status" value="1"/>
</dbReference>
<dbReference type="OrthoDB" id="8925804at2759"/>
<dbReference type="AlphaFoldDB" id="A0A3Q1F866"/>
<dbReference type="Proteomes" id="UP000257200">
    <property type="component" value="Unplaced"/>
</dbReference>
<dbReference type="SUPFAM" id="SSF48726">
    <property type="entry name" value="Immunoglobulin"/>
    <property type="match status" value="1"/>
</dbReference>
<keyword evidence="3" id="KW-0472">Membrane</keyword>
<dbReference type="GeneID" id="110971913"/>
<dbReference type="InterPro" id="IPR011162">
    <property type="entry name" value="MHC_I/II-like_Ag-recog"/>
</dbReference>
<name>A0A3Q1F866_9TELE</name>
<dbReference type="PANTHER" id="PTHR19944:SF86">
    <property type="entry name" value="HLA CLASS II HISTOCOMPATIBILITY ANTIGEN, DR ALPHA CHAIN"/>
    <property type="match status" value="1"/>
</dbReference>
<dbReference type="STRING" id="80966.ENSAPOP00000012484"/>
<dbReference type="InterPro" id="IPR050160">
    <property type="entry name" value="MHC/Immunoglobulin"/>
</dbReference>
<evidence type="ECO:0000256" key="2">
    <source>
        <dbReference type="ARBA" id="ARBA00023180"/>
    </source>
</evidence>
<keyword evidence="3" id="KW-1133">Transmembrane helix</keyword>
<dbReference type="Pfam" id="PF07654">
    <property type="entry name" value="C1-set"/>
    <property type="match status" value="1"/>
</dbReference>
<protein>
    <submittedName>
        <fullName evidence="6">H-2 class II histocompatibility antigen, A-U alpha chain-like</fullName>
    </submittedName>
</protein>
<dbReference type="PROSITE" id="PS50835">
    <property type="entry name" value="IG_LIKE"/>
    <property type="match status" value="1"/>
</dbReference>
<evidence type="ECO:0000313" key="6">
    <source>
        <dbReference type="Ensembl" id="ENSAPOP00000012484.1"/>
    </source>
</evidence>
<keyword evidence="4" id="KW-0732">Signal</keyword>
<dbReference type="GO" id="GO:0042613">
    <property type="term" value="C:MHC class II protein complex"/>
    <property type="evidence" value="ECO:0007669"/>
    <property type="project" value="InterPro"/>
</dbReference>
<organism evidence="6 7">
    <name type="scientific">Acanthochromis polyacanthus</name>
    <name type="common">spiny chromis</name>
    <dbReference type="NCBI Taxonomy" id="80966"/>
    <lineage>
        <taxon>Eukaryota</taxon>
        <taxon>Metazoa</taxon>
        <taxon>Chordata</taxon>
        <taxon>Craniata</taxon>
        <taxon>Vertebrata</taxon>
        <taxon>Euteleostomi</taxon>
        <taxon>Actinopterygii</taxon>
        <taxon>Neopterygii</taxon>
        <taxon>Teleostei</taxon>
        <taxon>Neoteleostei</taxon>
        <taxon>Acanthomorphata</taxon>
        <taxon>Ovalentaria</taxon>
        <taxon>Pomacentridae</taxon>
        <taxon>Acanthochromis</taxon>
    </lineage>
</organism>
<evidence type="ECO:0000259" key="5">
    <source>
        <dbReference type="PROSITE" id="PS50835"/>
    </source>
</evidence>
<dbReference type="Pfam" id="PF00993">
    <property type="entry name" value="MHC_II_alpha"/>
    <property type="match status" value="1"/>
</dbReference>
<dbReference type="GO" id="GO:0019882">
    <property type="term" value="P:antigen processing and presentation"/>
    <property type="evidence" value="ECO:0007669"/>
    <property type="project" value="InterPro"/>
</dbReference>
<evidence type="ECO:0000256" key="3">
    <source>
        <dbReference type="SAM" id="Phobius"/>
    </source>
</evidence>
<sequence>MDLSLVSLLVFIVCSAQTAVHEVSMFYGCFDSADCQVQFHLDGDQIAYADFKEQRAVWTAALIPEQVEVLEGFYVLAVVSRDRLYKRYLHEAEQIETSPSEDKAPTVFLYPMEEAEEGKDNTLFCYISHYYPPSINVTWTINGVEVMEGRTLSNLLPEQDGTFSQLAGLSVRPQPDQVLECSVKHRALSQPAVRTWVLPGKPAGSAAPVCLVLGLVCLFLGIIIFIISAHDSLRCQLSSYWQTAYLRVAGLNQQT</sequence>
<keyword evidence="3" id="KW-0812">Transmembrane</keyword>
<dbReference type="SUPFAM" id="SSF54452">
    <property type="entry name" value="MHC antigen-recognition domain"/>
    <property type="match status" value="1"/>
</dbReference>
<dbReference type="GeneTree" id="ENSGT00940000161847"/>
<feature type="chain" id="PRO_5018742434" evidence="4">
    <location>
        <begin position="17"/>
        <end position="255"/>
    </location>
</feature>
<feature type="signal peptide" evidence="4">
    <location>
        <begin position="1"/>
        <end position="16"/>
    </location>
</feature>
<dbReference type="RefSeq" id="XP_022078016.1">
    <property type="nucleotide sequence ID" value="XM_022222324.2"/>
</dbReference>
<dbReference type="PANTHER" id="PTHR19944">
    <property type="entry name" value="MHC CLASS II-RELATED"/>
    <property type="match status" value="1"/>
</dbReference>
<dbReference type="InterPro" id="IPR036179">
    <property type="entry name" value="Ig-like_dom_sf"/>
</dbReference>
<dbReference type="Gene3D" id="2.60.40.10">
    <property type="entry name" value="Immunoglobulins"/>
    <property type="match status" value="1"/>
</dbReference>
<evidence type="ECO:0000256" key="4">
    <source>
        <dbReference type="SAM" id="SignalP"/>
    </source>
</evidence>
<feature type="domain" description="Ig-like" evidence="5">
    <location>
        <begin position="105"/>
        <end position="194"/>
    </location>
</feature>